<reference evidence="7 8" key="1">
    <citation type="submission" date="2020-07" db="EMBL/GenBank/DDBJ databases">
        <title>Genomic Encyclopedia of Type Strains, Phase IV (KMG-V): Genome sequencing to study the core and pangenomes of soil and plant-associated prokaryotes.</title>
        <authorList>
            <person name="Whitman W."/>
        </authorList>
    </citation>
    <scope>NUCLEOTIDE SEQUENCE [LARGE SCALE GENOMIC DNA]</scope>
    <source>
        <strain evidence="7 8">A1</strain>
    </source>
</reference>
<dbReference type="RefSeq" id="WP_181501576.1">
    <property type="nucleotide sequence ID" value="NZ_JACDUH010000003.1"/>
</dbReference>
<dbReference type="InterPro" id="IPR007197">
    <property type="entry name" value="rSAM"/>
</dbReference>
<feature type="domain" description="Radical SAM core" evidence="6">
    <location>
        <begin position="19"/>
        <end position="141"/>
    </location>
</feature>
<evidence type="ECO:0000256" key="5">
    <source>
        <dbReference type="ARBA" id="ARBA00023014"/>
    </source>
</evidence>
<keyword evidence="5" id="KW-0411">Iron-sulfur</keyword>
<dbReference type="EMBL" id="JACDUH010000003">
    <property type="protein sequence ID" value="MBA2851754.1"/>
    <property type="molecule type" value="Genomic_DNA"/>
</dbReference>
<evidence type="ECO:0000259" key="6">
    <source>
        <dbReference type="Pfam" id="PF04055"/>
    </source>
</evidence>
<sequence>MNFMYDAPRFDMSKSPALVIFFNKCNVKCKYCDISFLKKFRNGDQLNLDKILPYVDDVVFSGGEPLMFFDELVEFVKTVKQHSKSLVLYTNALLLDRLLEVIDEFDNVVIDVKGTTTDNILDNVKMGKRAAATLLENYKILNTTYADKIEFRVNQYIERNDFYNELVNKTEYTTVE</sequence>
<dbReference type="Gene3D" id="3.20.20.70">
    <property type="entry name" value="Aldolase class I"/>
    <property type="match status" value="1"/>
</dbReference>
<comment type="caution">
    <text evidence="7">The sequence shown here is derived from an EMBL/GenBank/DDBJ whole genome shotgun (WGS) entry which is preliminary data.</text>
</comment>
<name>A0A7J9NWW4_METMI</name>
<evidence type="ECO:0000256" key="1">
    <source>
        <dbReference type="ARBA" id="ARBA00022485"/>
    </source>
</evidence>
<dbReference type="PANTHER" id="PTHR42836:SF1">
    <property type="entry name" value="7-CARBOXY-7-DEAZAGUANINE SYNTHASE"/>
    <property type="match status" value="1"/>
</dbReference>
<dbReference type="AlphaFoldDB" id="A0A7J9NWW4"/>
<dbReference type="Pfam" id="PF04055">
    <property type="entry name" value="Radical_SAM"/>
    <property type="match status" value="1"/>
</dbReference>
<dbReference type="SUPFAM" id="SSF102114">
    <property type="entry name" value="Radical SAM enzymes"/>
    <property type="match status" value="1"/>
</dbReference>
<keyword evidence="3" id="KW-0479">Metal-binding</keyword>
<organism evidence="7 8">
    <name type="scientific">Methanococcus maripaludis</name>
    <name type="common">Methanococcus deltae</name>
    <dbReference type="NCBI Taxonomy" id="39152"/>
    <lineage>
        <taxon>Archaea</taxon>
        <taxon>Methanobacteriati</taxon>
        <taxon>Methanobacteriota</taxon>
        <taxon>Methanomada group</taxon>
        <taxon>Methanococci</taxon>
        <taxon>Methanococcales</taxon>
        <taxon>Methanococcaceae</taxon>
        <taxon>Methanococcus</taxon>
    </lineage>
</organism>
<keyword evidence="2" id="KW-0949">S-adenosyl-L-methionine</keyword>
<dbReference type="Proteomes" id="UP000564425">
    <property type="component" value="Unassembled WGS sequence"/>
</dbReference>
<dbReference type="PANTHER" id="PTHR42836">
    <property type="entry name" value="7-CARBOXY-7-DEAZAGUANINE SYNTHASE"/>
    <property type="match status" value="1"/>
</dbReference>
<evidence type="ECO:0000256" key="2">
    <source>
        <dbReference type="ARBA" id="ARBA00022691"/>
    </source>
</evidence>
<keyword evidence="4" id="KW-0408">Iron</keyword>
<dbReference type="InterPro" id="IPR013785">
    <property type="entry name" value="Aldolase_TIM"/>
</dbReference>
<dbReference type="InterPro" id="IPR058240">
    <property type="entry name" value="rSAM_sf"/>
</dbReference>
<dbReference type="CDD" id="cd01335">
    <property type="entry name" value="Radical_SAM"/>
    <property type="match status" value="1"/>
</dbReference>
<evidence type="ECO:0000256" key="3">
    <source>
        <dbReference type="ARBA" id="ARBA00022723"/>
    </source>
</evidence>
<evidence type="ECO:0000256" key="4">
    <source>
        <dbReference type="ARBA" id="ARBA00023004"/>
    </source>
</evidence>
<evidence type="ECO:0000313" key="7">
    <source>
        <dbReference type="EMBL" id="MBA2851754.1"/>
    </source>
</evidence>
<dbReference type="GO" id="GO:0051539">
    <property type="term" value="F:4 iron, 4 sulfur cluster binding"/>
    <property type="evidence" value="ECO:0007669"/>
    <property type="project" value="UniProtKB-KW"/>
</dbReference>
<keyword evidence="7" id="KW-0670">Pyruvate</keyword>
<proteinExistence type="predicted"/>
<gene>
    <name evidence="7" type="ORF">HNP86_001913</name>
</gene>
<protein>
    <submittedName>
        <fullName evidence="7">Pyruvate-formate lyase-activating enzyme</fullName>
    </submittedName>
</protein>
<accession>A0A7J9NWW4</accession>
<evidence type="ECO:0000313" key="8">
    <source>
        <dbReference type="Proteomes" id="UP000564425"/>
    </source>
</evidence>
<keyword evidence="7" id="KW-0456">Lyase</keyword>
<dbReference type="SFLD" id="SFLDS00029">
    <property type="entry name" value="Radical_SAM"/>
    <property type="match status" value="1"/>
</dbReference>
<dbReference type="GO" id="GO:0046872">
    <property type="term" value="F:metal ion binding"/>
    <property type="evidence" value="ECO:0007669"/>
    <property type="project" value="UniProtKB-KW"/>
</dbReference>
<keyword evidence="1" id="KW-0004">4Fe-4S</keyword>
<dbReference type="GO" id="GO:0016829">
    <property type="term" value="F:lyase activity"/>
    <property type="evidence" value="ECO:0007669"/>
    <property type="project" value="UniProtKB-KW"/>
</dbReference>